<proteinExistence type="predicted"/>
<reference evidence="4" key="1">
    <citation type="journal article" date="2020" name="Plant Biotechnol. J.">
        <title>The pomegranate (Punica granatum L.) draft genome dissects genetic divergence between soft- and hard-seeded cultivars.</title>
        <authorList>
            <person name="Luo X."/>
            <person name="Li H."/>
            <person name="Wu Z."/>
            <person name="Yao W."/>
            <person name="Zhao P."/>
            <person name="Cao D."/>
            <person name="Yu H."/>
            <person name="Li K."/>
            <person name="Poudel K."/>
            <person name="Zhao D."/>
            <person name="Zhang F."/>
            <person name="Xia X."/>
            <person name="Chen L."/>
            <person name="Wang Q."/>
            <person name="Jing D."/>
            <person name="Cao S."/>
        </authorList>
    </citation>
    <scope>NUCLEOTIDE SEQUENCE [LARGE SCALE GENOMIC DNA]</scope>
    <source>
        <strain evidence="4">cv. Tunisia</strain>
    </source>
</reference>
<evidence type="ECO:0000256" key="2">
    <source>
        <dbReference type="SAM" id="Phobius"/>
    </source>
</evidence>
<dbReference type="SUPFAM" id="SSF48403">
    <property type="entry name" value="Ankyrin repeat"/>
    <property type="match status" value="1"/>
</dbReference>
<dbReference type="RefSeq" id="XP_031371853.1">
    <property type="nucleotide sequence ID" value="XM_031515993.1"/>
</dbReference>
<feature type="transmembrane region" description="Helical" evidence="2">
    <location>
        <begin position="599"/>
        <end position="622"/>
    </location>
</feature>
<keyword evidence="4" id="KW-1185">Reference proteome</keyword>
<dbReference type="InterPro" id="IPR036770">
    <property type="entry name" value="Ankyrin_rpt-contain_sf"/>
</dbReference>
<feature type="domain" description="PGG" evidence="3">
    <location>
        <begin position="589"/>
        <end position="703"/>
    </location>
</feature>
<evidence type="ECO:0000313" key="5">
    <source>
        <dbReference type="RefSeq" id="XP_031371853.1"/>
    </source>
</evidence>
<dbReference type="Pfam" id="PF00023">
    <property type="entry name" value="Ank"/>
    <property type="match status" value="1"/>
</dbReference>
<dbReference type="Pfam" id="PF14223">
    <property type="entry name" value="Retrotran_gag_2"/>
    <property type="match status" value="1"/>
</dbReference>
<feature type="transmembrane region" description="Helical" evidence="2">
    <location>
        <begin position="634"/>
        <end position="658"/>
    </location>
</feature>
<keyword evidence="2" id="KW-0812">Transmembrane</keyword>
<dbReference type="PANTHER" id="PTHR24177:SF365">
    <property type="entry name" value="ANKYRIN REPEAT-CONTAINING PROTEIN NPR4-LIKE ISOFORM X1"/>
    <property type="match status" value="1"/>
</dbReference>
<keyword evidence="2" id="KW-0472">Membrane</keyword>
<dbReference type="PANTHER" id="PTHR24177">
    <property type="entry name" value="CASKIN"/>
    <property type="match status" value="1"/>
</dbReference>
<dbReference type="Proteomes" id="UP000515151">
    <property type="component" value="Chromosome 8"/>
</dbReference>
<gene>
    <name evidence="5" type="primary">LOC116187339</name>
</gene>
<protein>
    <submittedName>
        <fullName evidence="5">Uncharacterized protein LOC116187339 isoform X1</fullName>
    </submittedName>
</protein>
<accession>A0A6P8BQE6</accession>
<dbReference type="InterPro" id="IPR026961">
    <property type="entry name" value="PGG_dom"/>
</dbReference>
<dbReference type="AlphaFoldDB" id="A0A6P8BQE6"/>
<dbReference type="PROSITE" id="PS50088">
    <property type="entry name" value="ANK_REPEAT"/>
    <property type="match status" value="2"/>
</dbReference>
<dbReference type="PROSITE" id="PS50297">
    <property type="entry name" value="ANK_REP_REGION"/>
    <property type="match status" value="2"/>
</dbReference>
<dbReference type="GO" id="GO:0016020">
    <property type="term" value="C:membrane"/>
    <property type="evidence" value="ECO:0007669"/>
    <property type="project" value="TreeGrafter"/>
</dbReference>
<dbReference type="SMART" id="SM00248">
    <property type="entry name" value="ANK"/>
    <property type="match status" value="4"/>
</dbReference>
<dbReference type="GeneID" id="116187339"/>
<evidence type="ECO:0000313" key="4">
    <source>
        <dbReference type="Proteomes" id="UP000515151"/>
    </source>
</evidence>
<evidence type="ECO:0000259" key="3">
    <source>
        <dbReference type="Pfam" id="PF13962"/>
    </source>
</evidence>
<organism evidence="4 5">
    <name type="scientific">Punica granatum</name>
    <name type="common">Pomegranate</name>
    <dbReference type="NCBI Taxonomy" id="22663"/>
    <lineage>
        <taxon>Eukaryota</taxon>
        <taxon>Viridiplantae</taxon>
        <taxon>Streptophyta</taxon>
        <taxon>Embryophyta</taxon>
        <taxon>Tracheophyta</taxon>
        <taxon>Spermatophyta</taxon>
        <taxon>Magnoliopsida</taxon>
        <taxon>eudicotyledons</taxon>
        <taxon>Gunneridae</taxon>
        <taxon>Pentapetalae</taxon>
        <taxon>rosids</taxon>
        <taxon>malvids</taxon>
        <taxon>Myrtales</taxon>
        <taxon>Lythraceae</taxon>
        <taxon>Punica</taxon>
    </lineage>
</organism>
<keyword evidence="1" id="KW-0040">ANK repeat</keyword>
<feature type="transmembrane region" description="Helical" evidence="2">
    <location>
        <begin position="710"/>
        <end position="738"/>
    </location>
</feature>
<dbReference type="Pfam" id="PF13962">
    <property type="entry name" value="PGG"/>
    <property type="match status" value="1"/>
</dbReference>
<sequence length="753" mass="84294">MAMISEPISPHGMDTIDRAGGLGIELLNGFNYEVWKTTMKSYLTGEDLWDVVAGKDTKNPDKDAVANEITSADAVKKWTRLNAKAEFALKSSISHSLFDHIIKCESAHEIWDKLDRLLKKRDGEAPAEAPHAQADHDPIKLYRGLRKAALKGDWEAAKRILEKDPEALTAKITERGETALHVAADVGHAKFIEKLVALMPQEALEIKEDKDSRTALHYAAVIGNLDIVKTLVAKNGRLMETADRFLNTPLHVAAYFFQNKHKEVVRYLTLNMPDQSRDGPFFAGSAAGELISKLTASRSYELCLHLLDKYPFLATAVNGNGTGMLHALMFQPSEFPCGRKLGFWGNCIYQIIPVEFHHKPRCSSSKGDLEDQQAKEPSTLLQSATSCLTHVMHWIYGASWTAIEHLVPGIKHIKHEKFKHKCTQRMVEIACQQMSGWSQHDITTFFTKSTDSSILPVAAENGVVDLITTCLQYFPHLIQNTSILMEAVLNRQEKVFNLFLGDSVNTKYLAVAFDEQTKENVAHKAARLAPYPQLSSVSCSALQMQRELQWYKAVEKLLTPTQVSFRNRKQETPRGIFTNEHRELLEDAKKWMKNTSDSCMLVATLIATVVFTAAFTVPGGYVNGKGIPLYLEESVFILFAVSDTLGLFSSTTSILMFLSILTARYAEEDFLYSLPKRLILGLASLFLAIASMMVAFGATLYMVLSERFKWIFIPIMVITSIPAALFVMLQLPLFIYMLGSTYGPGIFHPKNIW</sequence>
<dbReference type="OrthoDB" id="1921232at2759"/>
<dbReference type="InterPro" id="IPR002110">
    <property type="entry name" value="Ankyrin_rpt"/>
</dbReference>
<feature type="repeat" description="ANK" evidence="1">
    <location>
        <begin position="175"/>
        <end position="196"/>
    </location>
</feature>
<reference evidence="5" key="2">
    <citation type="submission" date="2025-08" db="UniProtKB">
        <authorList>
            <consortium name="RefSeq"/>
        </authorList>
    </citation>
    <scope>IDENTIFICATION</scope>
    <source>
        <tissue evidence="5">Leaf</tissue>
    </source>
</reference>
<keyword evidence="2" id="KW-1133">Transmembrane helix</keyword>
<dbReference type="Gene3D" id="1.25.40.20">
    <property type="entry name" value="Ankyrin repeat-containing domain"/>
    <property type="match status" value="1"/>
</dbReference>
<feature type="repeat" description="ANK" evidence="1">
    <location>
        <begin position="211"/>
        <end position="243"/>
    </location>
</feature>
<dbReference type="Pfam" id="PF12796">
    <property type="entry name" value="Ank_2"/>
    <property type="match status" value="1"/>
</dbReference>
<evidence type="ECO:0000256" key="1">
    <source>
        <dbReference type="PROSITE-ProRule" id="PRU00023"/>
    </source>
</evidence>
<name>A0A6P8BQE6_PUNGR</name>
<feature type="transmembrane region" description="Helical" evidence="2">
    <location>
        <begin position="678"/>
        <end position="704"/>
    </location>
</feature>